<keyword evidence="10" id="KW-1185">Reference proteome</keyword>
<keyword evidence="3" id="KW-1003">Cell membrane</keyword>
<feature type="transmembrane region" description="Helical" evidence="7">
    <location>
        <begin position="124"/>
        <end position="144"/>
    </location>
</feature>
<sequence length="282" mass="29535">MSIETEYGTVIHPAVPAARTRRQHGASLFGTVLQPLTGLILPAVGLLVWQVGSAIGLVPIQILPEPGFVLDTARQLIADGELGHHTAVSLTRVAAGFTLGSLAGLVLGALMGLSEGLRRLVEPLFLAIAQVPALGWLPLLMLAVGIGEPMTVIVIAKAAMVPVALNTLDGIRAVPAGFLDLGRVLGFGPLRSLTRVVLPAAVPSVFTGIRSGLGHAWAALVAVELLASSEGLGYLMVWGRQLFQLDMVLVAMAEVGLIGLVLDRMLGLIQRRLDRWKIGTGS</sequence>
<organism evidence="9 10">
    <name type="scientific">Tistrella mobilis (strain KA081020-065)</name>
    <dbReference type="NCBI Taxonomy" id="1110502"/>
    <lineage>
        <taxon>Bacteria</taxon>
        <taxon>Pseudomonadati</taxon>
        <taxon>Pseudomonadota</taxon>
        <taxon>Alphaproteobacteria</taxon>
        <taxon>Geminicoccales</taxon>
        <taxon>Geminicoccaceae</taxon>
        <taxon>Tistrella</taxon>
    </lineage>
</organism>
<dbReference type="PATRIC" id="fig|1110502.3.peg.2799"/>
<evidence type="ECO:0000256" key="4">
    <source>
        <dbReference type="ARBA" id="ARBA00022692"/>
    </source>
</evidence>
<keyword evidence="6 7" id="KW-0472">Membrane</keyword>
<dbReference type="SUPFAM" id="SSF161098">
    <property type="entry name" value="MetI-like"/>
    <property type="match status" value="1"/>
</dbReference>
<comment type="similarity">
    <text evidence="7">Belongs to the binding-protein-dependent transport system permease family.</text>
</comment>
<feature type="domain" description="ABC transmembrane type-1" evidence="8">
    <location>
        <begin position="86"/>
        <end position="270"/>
    </location>
</feature>
<dbReference type="KEGG" id="tmo:TMO_2730"/>
<dbReference type="RefSeq" id="WP_014746245.1">
    <property type="nucleotide sequence ID" value="NC_017956.1"/>
</dbReference>
<dbReference type="InterPro" id="IPR035906">
    <property type="entry name" value="MetI-like_sf"/>
</dbReference>
<evidence type="ECO:0000256" key="2">
    <source>
        <dbReference type="ARBA" id="ARBA00022448"/>
    </source>
</evidence>
<dbReference type="GO" id="GO:0005886">
    <property type="term" value="C:plasma membrane"/>
    <property type="evidence" value="ECO:0007669"/>
    <property type="project" value="UniProtKB-SubCell"/>
</dbReference>
<dbReference type="GO" id="GO:0055085">
    <property type="term" value="P:transmembrane transport"/>
    <property type="evidence" value="ECO:0007669"/>
    <property type="project" value="InterPro"/>
</dbReference>
<comment type="subcellular location">
    <subcellularLocation>
        <location evidence="1 7">Cell membrane</location>
        <topology evidence="1 7">Multi-pass membrane protein</topology>
    </subcellularLocation>
</comment>
<keyword evidence="4 7" id="KW-0812">Transmembrane</keyword>
<dbReference type="HOGENOM" id="CLU_046113_1_2_5"/>
<protein>
    <submittedName>
        <fullName evidence="9">Sulfate ester transport system permease protein</fullName>
    </submittedName>
</protein>
<dbReference type="PANTHER" id="PTHR30151:SF0">
    <property type="entry name" value="ABC TRANSPORTER PERMEASE PROTEIN MJ0413-RELATED"/>
    <property type="match status" value="1"/>
</dbReference>
<dbReference type="Pfam" id="PF00528">
    <property type="entry name" value="BPD_transp_1"/>
    <property type="match status" value="1"/>
</dbReference>
<feature type="transmembrane region" description="Helical" evidence="7">
    <location>
        <begin position="28"/>
        <end position="49"/>
    </location>
</feature>
<name>I3TP80_TISMK</name>
<dbReference type="InterPro" id="IPR000515">
    <property type="entry name" value="MetI-like"/>
</dbReference>
<evidence type="ECO:0000256" key="6">
    <source>
        <dbReference type="ARBA" id="ARBA00023136"/>
    </source>
</evidence>
<feature type="transmembrane region" description="Helical" evidence="7">
    <location>
        <begin position="242"/>
        <end position="262"/>
    </location>
</feature>
<dbReference type="PROSITE" id="PS50928">
    <property type="entry name" value="ABC_TM1"/>
    <property type="match status" value="1"/>
</dbReference>
<reference evidence="9 10" key="1">
    <citation type="journal article" date="2012" name="J. Am. Chem. Soc.">
        <title>Bacterial biosynthesis and maturation of the didemnin anti-cancer agents.</title>
        <authorList>
            <person name="Xu Y."/>
            <person name="Kersten R.D."/>
            <person name="Nam S.J."/>
            <person name="Lu L."/>
            <person name="Al-Suwailem A.M."/>
            <person name="Zheng H."/>
            <person name="Fenical W."/>
            <person name="Dorrestein P.C."/>
            <person name="Moore B.S."/>
            <person name="Qian P.Y."/>
        </authorList>
    </citation>
    <scope>NUCLEOTIDE SEQUENCE [LARGE SCALE GENOMIC DNA]</scope>
    <source>
        <strain evidence="9 10">KA081020-065</strain>
    </source>
</reference>
<proteinExistence type="inferred from homology"/>
<evidence type="ECO:0000256" key="3">
    <source>
        <dbReference type="ARBA" id="ARBA00022475"/>
    </source>
</evidence>
<evidence type="ECO:0000313" key="10">
    <source>
        <dbReference type="Proteomes" id="UP000005258"/>
    </source>
</evidence>
<dbReference type="AlphaFoldDB" id="I3TP80"/>
<keyword evidence="5 7" id="KW-1133">Transmembrane helix</keyword>
<feature type="transmembrane region" description="Helical" evidence="7">
    <location>
        <begin position="93"/>
        <end position="112"/>
    </location>
</feature>
<evidence type="ECO:0000256" key="1">
    <source>
        <dbReference type="ARBA" id="ARBA00004651"/>
    </source>
</evidence>
<dbReference type="eggNOG" id="COG0600">
    <property type="taxonomic scope" value="Bacteria"/>
</dbReference>
<dbReference type="Gene3D" id="1.10.3720.10">
    <property type="entry name" value="MetI-like"/>
    <property type="match status" value="1"/>
</dbReference>
<gene>
    <name evidence="9" type="primary">ssuC</name>
    <name evidence="9" type="ordered locus">TMO_2730</name>
</gene>
<dbReference type="CDD" id="cd06261">
    <property type="entry name" value="TM_PBP2"/>
    <property type="match status" value="1"/>
</dbReference>
<evidence type="ECO:0000313" key="9">
    <source>
        <dbReference type="EMBL" id="AFK54568.1"/>
    </source>
</evidence>
<evidence type="ECO:0000256" key="5">
    <source>
        <dbReference type="ARBA" id="ARBA00022989"/>
    </source>
</evidence>
<keyword evidence="2 7" id="KW-0813">Transport</keyword>
<dbReference type="EMBL" id="CP003236">
    <property type="protein sequence ID" value="AFK54568.1"/>
    <property type="molecule type" value="Genomic_DNA"/>
</dbReference>
<accession>I3TP80</accession>
<evidence type="ECO:0000259" key="8">
    <source>
        <dbReference type="PROSITE" id="PS50928"/>
    </source>
</evidence>
<evidence type="ECO:0000256" key="7">
    <source>
        <dbReference type="RuleBase" id="RU363032"/>
    </source>
</evidence>
<dbReference type="PANTHER" id="PTHR30151">
    <property type="entry name" value="ALKANE SULFONATE ABC TRANSPORTER-RELATED, MEMBRANE SUBUNIT"/>
    <property type="match status" value="1"/>
</dbReference>
<dbReference type="STRING" id="1110502.TMO_2730"/>
<dbReference type="Proteomes" id="UP000005258">
    <property type="component" value="Chromosome"/>
</dbReference>